<dbReference type="PANTHER" id="PTHR24366:SF171">
    <property type="entry name" value="LEUCINE RICH REPEAT NEURONAL 4"/>
    <property type="match status" value="1"/>
</dbReference>
<gene>
    <name evidence="7" type="primary">LRRC3</name>
</gene>
<reference evidence="8" key="2">
    <citation type="journal article" date="2017" name="Sci. Adv.">
        <title>A tail of two voltages: Proteomic comparison of the three electric organs of the electric eel.</title>
        <authorList>
            <person name="Traeger L.L."/>
            <person name="Sabat G."/>
            <person name="Barrett-Wilt G.A."/>
            <person name="Wells G.B."/>
            <person name="Sussman M.R."/>
        </authorList>
    </citation>
    <scope>NUCLEOTIDE SEQUENCE [LARGE SCALE GENOMIC DNA]</scope>
</reference>
<evidence type="ECO:0000313" key="7">
    <source>
        <dbReference type="Ensembl" id="ENSEEEP00000049496.2"/>
    </source>
</evidence>
<accession>A0A4W4HJY3</accession>
<evidence type="ECO:0000256" key="5">
    <source>
        <dbReference type="SAM" id="SignalP"/>
    </source>
</evidence>
<feature type="signal peptide" evidence="5">
    <location>
        <begin position="1"/>
        <end position="19"/>
    </location>
</feature>
<evidence type="ECO:0000256" key="4">
    <source>
        <dbReference type="SAM" id="Phobius"/>
    </source>
</evidence>
<organism evidence="7 8">
    <name type="scientific">Electrophorus electricus</name>
    <name type="common">Electric eel</name>
    <name type="synonym">Gymnotus electricus</name>
    <dbReference type="NCBI Taxonomy" id="8005"/>
    <lineage>
        <taxon>Eukaryota</taxon>
        <taxon>Metazoa</taxon>
        <taxon>Chordata</taxon>
        <taxon>Craniata</taxon>
        <taxon>Vertebrata</taxon>
        <taxon>Euteleostomi</taxon>
        <taxon>Actinopterygii</taxon>
        <taxon>Neopterygii</taxon>
        <taxon>Teleostei</taxon>
        <taxon>Ostariophysi</taxon>
        <taxon>Gymnotiformes</taxon>
        <taxon>Gymnotoidei</taxon>
        <taxon>Gymnotidae</taxon>
        <taxon>Electrophorus</taxon>
    </lineage>
</organism>
<keyword evidence="3" id="KW-0677">Repeat</keyword>
<keyword evidence="4" id="KW-0812">Transmembrane</keyword>
<dbReference type="AlphaFoldDB" id="A0A4W4HJY3"/>
<dbReference type="PROSITE" id="PS51450">
    <property type="entry name" value="LRR"/>
    <property type="match status" value="1"/>
</dbReference>
<dbReference type="STRING" id="8005.ENSEEEP00000049496"/>
<keyword evidence="4" id="KW-1133">Transmembrane helix</keyword>
<dbReference type="PANTHER" id="PTHR24366">
    <property type="entry name" value="IG(IMMUNOGLOBULIN) AND LRR(LEUCINE RICH REPEAT) DOMAINS"/>
    <property type="match status" value="1"/>
</dbReference>
<protein>
    <recommendedName>
        <fullName evidence="6">LRRNT domain-containing protein</fullName>
    </recommendedName>
</protein>
<feature type="chain" id="PRO_5047435668" description="LRRNT domain-containing protein" evidence="5">
    <location>
        <begin position="20"/>
        <end position="250"/>
    </location>
</feature>
<dbReference type="OMA" id="CSFQRKT"/>
<keyword evidence="2 5" id="KW-0732">Signal</keyword>
<keyword evidence="1" id="KW-0433">Leucine-rich repeat</keyword>
<dbReference type="Proteomes" id="UP000314983">
    <property type="component" value="Chromosome 1"/>
</dbReference>
<feature type="transmembrane region" description="Helical" evidence="4">
    <location>
        <begin position="195"/>
        <end position="216"/>
    </location>
</feature>
<proteinExistence type="predicted"/>
<dbReference type="Pfam" id="PF00560">
    <property type="entry name" value="LRR_1"/>
    <property type="match status" value="1"/>
</dbReference>
<dbReference type="InterPro" id="IPR003591">
    <property type="entry name" value="Leu-rich_rpt_typical-subtyp"/>
</dbReference>
<feature type="domain" description="LRRNT" evidence="6">
    <location>
        <begin position="22"/>
        <end position="58"/>
    </location>
</feature>
<reference evidence="8" key="1">
    <citation type="journal article" date="2014" name="Science">
        <title>Nonhuman genetics. Genomic basis for the convergent evolution of electric organs.</title>
        <authorList>
            <person name="Gallant J.R."/>
            <person name="Traeger L.L."/>
            <person name="Volkening J.D."/>
            <person name="Moffett H."/>
            <person name="Chen P.H."/>
            <person name="Novina C.D."/>
            <person name="Phillips G.N.Jr."/>
            <person name="Anand R."/>
            <person name="Wells G.B."/>
            <person name="Pinch M."/>
            <person name="Guth R."/>
            <person name="Unguez G.A."/>
            <person name="Albert J.S."/>
            <person name="Zakon H.H."/>
            <person name="Samanta M.P."/>
            <person name="Sussman M.R."/>
        </authorList>
    </citation>
    <scope>NUCLEOTIDE SEQUENCE [LARGE SCALE GENOMIC DNA]</scope>
</reference>
<name>A0A4W4HJY3_ELEEL</name>
<dbReference type="SUPFAM" id="SSF52058">
    <property type="entry name" value="L domain-like"/>
    <property type="match status" value="1"/>
</dbReference>
<evidence type="ECO:0000313" key="8">
    <source>
        <dbReference type="Proteomes" id="UP000314983"/>
    </source>
</evidence>
<dbReference type="Ensembl" id="ENSEEET00000050034.2">
    <property type="protein sequence ID" value="ENSEEEP00000049496.2"/>
    <property type="gene ID" value="ENSEEEG00000023270.2"/>
</dbReference>
<dbReference type="Pfam" id="PF13855">
    <property type="entry name" value="LRR_8"/>
    <property type="match status" value="1"/>
</dbReference>
<evidence type="ECO:0000256" key="3">
    <source>
        <dbReference type="ARBA" id="ARBA00022737"/>
    </source>
</evidence>
<sequence>MTCPLGICGVLYLVFSVGTLPPCPNDCKCTERNQLKMVHCVSRNLNQIPTDIPEDTVSLQLASNRITYIPSQAFKGLHLLQELDISNNAIEAVEEGAFQGISEGLRVLDLSNNLLQRVPRETFARLHARISLAGNPWHCECALQEVLRELQLNPDTVNKVNCHTAVREEYVDKPIIQVLDSGVNLCSFQRKTTDVAMLVTMFGWFIMVIAYVVYYMRQNQEGTRRHLEYLRALPSSPRERKDTDTISTVL</sequence>
<reference evidence="7" key="3">
    <citation type="submission" date="2020-05" db="EMBL/GenBank/DDBJ databases">
        <title>Electrophorus electricus (electric eel) genome, fEleEle1, primary haplotype.</title>
        <authorList>
            <person name="Myers G."/>
            <person name="Meyer A."/>
            <person name="Fedrigo O."/>
            <person name="Formenti G."/>
            <person name="Rhie A."/>
            <person name="Tracey A."/>
            <person name="Sims Y."/>
            <person name="Jarvis E.D."/>
        </authorList>
    </citation>
    <scope>NUCLEOTIDE SEQUENCE [LARGE SCALE GENOMIC DNA]</scope>
</reference>
<dbReference type="InterPro" id="IPR001611">
    <property type="entry name" value="Leu-rich_rpt"/>
</dbReference>
<dbReference type="InterPro" id="IPR032675">
    <property type="entry name" value="LRR_dom_sf"/>
</dbReference>
<evidence type="ECO:0000256" key="1">
    <source>
        <dbReference type="ARBA" id="ARBA00022614"/>
    </source>
</evidence>
<evidence type="ECO:0000256" key="2">
    <source>
        <dbReference type="ARBA" id="ARBA00022729"/>
    </source>
</evidence>
<dbReference type="Gene3D" id="3.80.10.10">
    <property type="entry name" value="Ribonuclease Inhibitor"/>
    <property type="match status" value="1"/>
</dbReference>
<keyword evidence="4" id="KW-0472">Membrane</keyword>
<reference evidence="7" key="4">
    <citation type="submission" date="2025-08" db="UniProtKB">
        <authorList>
            <consortium name="Ensembl"/>
        </authorList>
    </citation>
    <scope>IDENTIFICATION</scope>
</reference>
<reference evidence="7" key="5">
    <citation type="submission" date="2025-09" db="UniProtKB">
        <authorList>
            <consortium name="Ensembl"/>
        </authorList>
    </citation>
    <scope>IDENTIFICATION</scope>
</reference>
<evidence type="ECO:0000259" key="6">
    <source>
        <dbReference type="SMART" id="SM00013"/>
    </source>
</evidence>
<dbReference type="GO" id="GO:0005886">
    <property type="term" value="C:plasma membrane"/>
    <property type="evidence" value="ECO:0007669"/>
    <property type="project" value="TreeGrafter"/>
</dbReference>
<dbReference type="InterPro" id="IPR000372">
    <property type="entry name" value="LRRNT"/>
</dbReference>
<dbReference type="GeneTree" id="ENSGT00940000154360"/>
<keyword evidence="8" id="KW-1185">Reference proteome</keyword>
<dbReference type="SMART" id="SM00013">
    <property type="entry name" value="LRRNT"/>
    <property type="match status" value="1"/>
</dbReference>
<dbReference type="SMART" id="SM00369">
    <property type="entry name" value="LRR_TYP"/>
    <property type="match status" value="3"/>
</dbReference>